<dbReference type="PROSITE" id="PS00138">
    <property type="entry name" value="SUBTILASE_SER"/>
    <property type="match status" value="1"/>
</dbReference>
<evidence type="ECO:0000313" key="8">
    <source>
        <dbReference type="EMBL" id="MBB5067864.1"/>
    </source>
</evidence>
<comment type="caution">
    <text evidence="8">The sequence shown here is derived from an EMBL/GenBank/DDBJ whole genome shotgun (WGS) entry which is preliminary data.</text>
</comment>
<sequence length="438" mass="44600">MIAGLLAGSGSSAVADPAGSCAEDGLDTRYVVLFEPGLPRASAAGETAAQCGSMAAYYGQIGVGVVDSADPGFGLRMGPDRAYSAERQVRADRIAAGESQNAESEERPAQDDQWNLRQIRAQEAHAITRGSADVVVGVLDSGVDAAHPELAAALDPERSANCLTPEDPELTALPEGDAHGTHVAGIIAAADDGHGVTGVAPASRIASVRVVNGGGYVHPESAVCGFMWAAEHDIDVVNSSFLVESAQLGCTRAGSPVPREAVRRAVAHATEQDVLTVAAVGNERTDLTAVPVQQRAVCDAVPTDLDGVVSVAAVGPDSVKAGYSSYGLGAVDVAAPGGEQHIGGCVRSTVPGGYRSTCGTSMAAPHVAGVAALLAARHPEAGAADLSRMLRAAARPLTCPRDYDLNTDGAQDALCRGYATYNGFYGHGRIDALTAVTN</sequence>
<dbReference type="PANTHER" id="PTHR43806">
    <property type="entry name" value="PEPTIDASE S8"/>
    <property type="match status" value="1"/>
</dbReference>
<dbReference type="GO" id="GO:0004252">
    <property type="term" value="F:serine-type endopeptidase activity"/>
    <property type="evidence" value="ECO:0007669"/>
    <property type="project" value="UniProtKB-UniRule"/>
</dbReference>
<comment type="similarity">
    <text evidence="1 5 6">Belongs to the peptidase S8 family.</text>
</comment>
<dbReference type="SUPFAM" id="SSF52743">
    <property type="entry name" value="Subtilisin-like"/>
    <property type="match status" value="1"/>
</dbReference>
<dbReference type="RefSeq" id="WP_246456679.1">
    <property type="nucleotide sequence ID" value="NZ_JACHIV010000001.1"/>
</dbReference>
<protein>
    <submittedName>
        <fullName evidence="8">Subtilisin family serine protease</fullName>
    </submittedName>
</protein>
<feature type="active site" description="Charge relay system" evidence="5">
    <location>
        <position position="179"/>
    </location>
</feature>
<organism evidence="8 9">
    <name type="scientific">Saccharopolyspora gloriosae</name>
    <dbReference type="NCBI Taxonomy" id="455344"/>
    <lineage>
        <taxon>Bacteria</taxon>
        <taxon>Bacillati</taxon>
        <taxon>Actinomycetota</taxon>
        <taxon>Actinomycetes</taxon>
        <taxon>Pseudonocardiales</taxon>
        <taxon>Pseudonocardiaceae</taxon>
        <taxon>Saccharopolyspora</taxon>
    </lineage>
</organism>
<dbReference type="PRINTS" id="PR00723">
    <property type="entry name" value="SUBTILISIN"/>
</dbReference>
<gene>
    <name evidence="8" type="ORF">BJ969_000952</name>
</gene>
<dbReference type="PROSITE" id="PS00136">
    <property type="entry name" value="SUBTILASE_ASP"/>
    <property type="match status" value="1"/>
</dbReference>
<dbReference type="EMBL" id="JACHIV010000001">
    <property type="protein sequence ID" value="MBB5067864.1"/>
    <property type="molecule type" value="Genomic_DNA"/>
</dbReference>
<evidence type="ECO:0000313" key="9">
    <source>
        <dbReference type="Proteomes" id="UP000580474"/>
    </source>
</evidence>
<dbReference type="Proteomes" id="UP000580474">
    <property type="component" value="Unassembled WGS sequence"/>
</dbReference>
<dbReference type="InterPro" id="IPR036852">
    <property type="entry name" value="Peptidase_S8/S53_dom_sf"/>
</dbReference>
<dbReference type="GO" id="GO:0006508">
    <property type="term" value="P:proteolysis"/>
    <property type="evidence" value="ECO:0007669"/>
    <property type="project" value="UniProtKB-KW"/>
</dbReference>
<name>A0A840N8A3_9PSEU</name>
<evidence type="ECO:0000256" key="5">
    <source>
        <dbReference type="PROSITE-ProRule" id="PRU01240"/>
    </source>
</evidence>
<feature type="domain" description="Peptidase S8/S53" evidence="7">
    <location>
        <begin position="133"/>
        <end position="427"/>
    </location>
</feature>
<dbReference type="InterPro" id="IPR023828">
    <property type="entry name" value="Peptidase_S8_Ser-AS"/>
</dbReference>
<dbReference type="InterPro" id="IPR000209">
    <property type="entry name" value="Peptidase_S8/S53_dom"/>
</dbReference>
<accession>A0A840N8A3</accession>
<evidence type="ECO:0000256" key="4">
    <source>
        <dbReference type="ARBA" id="ARBA00022825"/>
    </source>
</evidence>
<dbReference type="InterPro" id="IPR023827">
    <property type="entry name" value="Peptidase_S8_Asp-AS"/>
</dbReference>
<dbReference type="InterPro" id="IPR022398">
    <property type="entry name" value="Peptidase_S8_His-AS"/>
</dbReference>
<dbReference type="PROSITE" id="PS51892">
    <property type="entry name" value="SUBTILASE"/>
    <property type="match status" value="1"/>
</dbReference>
<keyword evidence="9" id="KW-1185">Reference proteome</keyword>
<keyword evidence="2 5" id="KW-0645">Protease</keyword>
<reference evidence="8 9" key="1">
    <citation type="submission" date="2020-08" db="EMBL/GenBank/DDBJ databases">
        <title>Sequencing the genomes of 1000 actinobacteria strains.</title>
        <authorList>
            <person name="Klenk H.-P."/>
        </authorList>
    </citation>
    <scope>NUCLEOTIDE SEQUENCE [LARGE SCALE GENOMIC DNA]</scope>
    <source>
        <strain evidence="8 9">DSM 45582</strain>
    </source>
</reference>
<evidence type="ECO:0000259" key="7">
    <source>
        <dbReference type="Pfam" id="PF00082"/>
    </source>
</evidence>
<dbReference type="InterPro" id="IPR050131">
    <property type="entry name" value="Peptidase_S8_subtilisin-like"/>
</dbReference>
<dbReference type="AlphaFoldDB" id="A0A840N8A3"/>
<dbReference type="PROSITE" id="PS00137">
    <property type="entry name" value="SUBTILASE_HIS"/>
    <property type="match status" value="1"/>
</dbReference>
<proteinExistence type="inferred from homology"/>
<feature type="active site" description="Charge relay system" evidence="5">
    <location>
        <position position="140"/>
    </location>
</feature>
<evidence type="ECO:0000256" key="6">
    <source>
        <dbReference type="RuleBase" id="RU003355"/>
    </source>
</evidence>
<keyword evidence="3 5" id="KW-0378">Hydrolase</keyword>
<feature type="active site" description="Charge relay system" evidence="5">
    <location>
        <position position="361"/>
    </location>
</feature>
<dbReference type="InterPro" id="IPR015500">
    <property type="entry name" value="Peptidase_S8_subtilisin-rel"/>
</dbReference>
<evidence type="ECO:0000256" key="2">
    <source>
        <dbReference type="ARBA" id="ARBA00022670"/>
    </source>
</evidence>
<evidence type="ECO:0000256" key="1">
    <source>
        <dbReference type="ARBA" id="ARBA00011073"/>
    </source>
</evidence>
<dbReference type="Pfam" id="PF00082">
    <property type="entry name" value="Peptidase_S8"/>
    <property type="match status" value="1"/>
</dbReference>
<keyword evidence="4 5" id="KW-0720">Serine protease</keyword>
<dbReference type="Gene3D" id="3.40.50.200">
    <property type="entry name" value="Peptidase S8/S53 domain"/>
    <property type="match status" value="1"/>
</dbReference>
<evidence type="ECO:0000256" key="3">
    <source>
        <dbReference type="ARBA" id="ARBA00022801"/>
    </source>
</evidence>
<dbReference type="PANTHER" id="PTHR43806:SF11">
    <property type="entry name" value="CEREVISIN-RELATED"/>
    <property type="match status" value="1"/>
</dbReference>